<dbReference type="FunFam" id="1.20.1070.10:FF:000012">
    <property type="entry name" value="Olfactory receptor"/>
    <property type="match status" value="1"/>
</dbReference>
<dbReference type="Ensembl" id="ENSLAFT00000029692.1">
    <property type="protein sequence ID" value="ENSLAFP00000026669.1"/>
    <property type="gene ID" value="ENSLAFG00000029482.1"/>
</dbReference>
<evidence type="ECO:0000256" key="3">
    <source>
        <dbReference type="ARBA" id="ARBA00022692"/>
    </source>
</evidence>
<feature type="transmembrane region" description="Helical" evidence="11">
    <location>
        <begin position="141"/>
        <end position="168"/>
    </location>
</feature>
<dbReference type="STRING" id="9785.ENSLAFP00000026669"/>
<dbReference type="Proteomes" id="UP000007646">
    <property type="component" value="Unassembled WGS sequence"/>
</dbReference>
<dbReference type="Gene3D" id="1.20.1070.10">
    <property type="entry name" value="Rhodopsin 7-helix transmembrane proteins"/>
    <property type="match status" value="1"/>
</dbReference>
<keyword evidence="6 11" id="KW-0472">Membrane</keyword>
<sequence>MNKTNYSAVSEFVFLGLSTSRPMQHFLLSCSTIFYIVIILGNVLVVFIVTFDLHLHSPMYILLANLSFIDLCLSTLTVPKMIYDLYSGQKSISFQGCVIQIFILHVLGGSEMVLLIAMAFDRYVAICKPLHYLTIMSPRMCIWLLVGAWIIGVIHSVAQLAFVVHLYFCGPNEIDSFYCDLPRFIKLACTDTHTLEFIVTANSGFISMGTFFLLIFSYIFILVTVWKHSSGGLSKALFTFSAHITVVVLFFGPCIFGYVWPYLSVPVDKFLSIFDFMITPILNPAIYTLRNKNMKVAMRRLSSQLQKSSQLP</sequence>
<dbReference type="OMA" id="ATAMIYD"/>
<evidence type="ECO:0000256" key="9">
    <source>
        <dbReference type="ARBA" id="ARBA00023224"/>
    </source>
</evidence>
<feature type="transmembrane region" description="Helical" evidence="11">
    <location>
        <begin position="60"/>
        <end position="78"/>
    </location>
</feature>
<keyword evidence="5 10" id="KW-0297">G-protein coupled receptor</keyword>
<keyword evidence="11" id="KW-0716">Sensory transduction</keyword>
<reference evidence="13" key="3">
    <citation type="submission" date="2025-09" db="UniProtKB">
        <authorList>
            <consortium name="Ensembl"/>
        </authorList>
    </citation>
    <scope>IDENTIFICATION</scope>
    <source>
        <strain evidence="13">Isolate ISIS603380</strain>
    </source>
</reference>
<evidence type="ECO:0000256" key="1">
    <source>
        <dbReference type="ARBA" id="ARBA00004141"/>
    </source>
</evidence>
<feature type="transmembrane region" description="Helical" evidence="11">
    <location>
        <begin position="270"/>
        <end position="289"/>
    </location>
</feature>
<dbReference type="CDD" id="cd15226">
    <property type="entry name" value="7tmA_OR4-like"/>
    <property type="match status" value="1"/>
</dbReference>
<feature type="transmembrane region" description="Helical" evidence="11">
    <location>
        <begin position="237"/>
        <end position="258"/>
    </location>
</feature>
<feature type="transmembrane region" description="Helical" evidence="11">
    <location>
        <begin position="205"/>
        <end position="225"/>
    </location>
</feature>
<evidence type="ECO:0000256" key="7">
    <source>
        <dbReference type="ARBA" id="ARBA00023157"/>
    </source>
</evidence>
<dbReference type="Pfam" id="PF13853">
    <property type="entry name" value="7tm_4"/>
    <property type="match status" value="1"/>
</dbReference>
<dbReference type="PROSITE" id="PS00237">
    <property type="entry name" value="G_PROTEIN_RECEP_F1_1"/>
    <property type="match status" value="1"/>
</dbReference>
<dbReference type="PROSITE" id="PS50262">
    <property type="entry name" value="G_PROTEIN_RECEP_F1_2"/>
    <property type="match status" value="1"/>
</dbReference>
<organism evidence="13 14">
    <name type="scientific">Loxodonta africana</name>
    <name type="common">African elephant</name>
    <dbReference type="NCBI Taxonomy" id="9785"/>
    <lineage>
        <taxon>Eukaryota</taxon>
        <taxon>Metazoa</taxon>
        <taxon>Chordata</taxon>
        <taxon>Craniata</taxon>
        <taxon>Vertebrata</taxon>
        <taxon>Euteleostomi</taxon>
        <taxon>Mammalia</taxon>
        <taxon>Eutheria</taxon>
        <taxon>Afrotheria</taxon>
        <taxon>Proboscidea</taxon>
        <taxon>Elephantidae</taxon>
        <taxon>Loxodonta</taxon>
    </lineage>
</organism>
<feature type="transmembrane region" description="Helical" evidence="11">
    <location>
        <begin position="98"/>
        <end position="120"/>
    </location>
</feature>
<dbReference type="GO" id="GO:0004930">
    <property type="term" value="F:G protein-coupled receptor activity"/>
    <property type="evidence" value="ECO:0007669"/>
    <property type="project" value="UniProtKB-KW"/>
</dbReference>
<keyword evidence="4 11" id="KW-1133">Transmembrane helix</keyword>
<proteinExistence type="inferred from homology"/>
<dbReference type="AlphaFoldDB" id="G3UFR1"/>
<dbReference type="GO" id="GO:0004984">
    <property type="term" value="F:olfactory receptor activity"/>
    <property type="evidence" value="ECO:0007669"/>
    <property type="project" value="InterPro"/>
</dbReference>
<feature type="domain" description="G-protein coupled receptors family 1 profile" evidence="12">
    <location>
        <begin position="41"/>
        <end position="287"/>
    </location>
</feature>
<keyword evidence="3 10" id="KW-0812">Transmembrane</keyword>
<evidence type="ECO:0000256" key="11">
    <source>
        <dbReference type="RuleBase" id="RU363047"/>
    </source>
</evidence>
<evidence type="ECO:0000256" key="10">
    <source>
        <dbReference type="RuleBase" id="RU000688"/>
    </source>
</evidence>
<dbReference type="SUPFAM" id="SSF81321">
    <property type="entry name" value="Family A G protein-coupled receptor-like"/>
    <property type="match status" value="1"/>
</dbReference>
<dbReference type="PANTHER" id="PTHR48002">
    <property type="entry name" value="OLFACTORY RECEPTOR"/>
    <property type="match status" value="1"/>
</dbReference>
<comment type="similarity">
    <text evidence="2 10">Belongs to the G-protein coupled receptor 1 family.</text>
</comment>
<dbReference type="HOGENOM" id="CLU_012526_8_1_1"/>
<comment type="subcellular location">
    <subcellularLocation>
        <location evidence="11">Cell membrane</location>
        <topology evidence="11">Multi-pass membrane protein</topology>
    </subcellularLocation>
    <subcellularLocation>
        <location evidence="1">Membrane</location>
        <topology evidence="1">Multi-pass membrane protein</topology>
    </subcellularLocation>
</comment>
<dbReference type="InterPro" id="IPR017452">
    <property type="entry name" value="GPCR_Rhodpsn_7TM"/>
</dbReference>
<reference evidence="13" key="2">
    <citation type="submission" date="2025-08" db="UniProtKB">
        <authorList>
            <consortium name="Ensembl"/>
        </authorList>
    </citation>
    <scope>IDENTIFICATION</scope>
    <source>
        <strain evidence="13">Isolate ISIS603380</strain>
    </source>
</reference>
<evidence type="ECO:0000313" key="13">
    <source>
        <dbReference type="Ensembl" id="ENSLAFP00000026669.1"/>
    </source>
</evidence>
<keyword evidence="7" id="KW-1015">Disulfide bond</keyword>
<evidence type="ECO:0000256" key="6">
    <source>
        <dbReference type="ARBA" id="ARBA00023136"/>
    </source>
</evidence>
<dbReference type="InterPro" id="IPR050427">
    <property type="entry name" value="Olfactory_Receptors"/>
</dbReference>
<evidence type="ECO:0000256" key="5">
    <source>
        <dbReference type="ARBA" id="ARBA00023040"/>
    </source>
</evidence>
<dbReference type="PRINTS" id="PR00245">
    <property type="entry name" value="OLFACTORYR"/>
</dbReference>
<dbReference type="InterPro" id="IPR000725">
    <property type="entry name" value="Olfact_rcpt"/>
</dbReference>
<keyword evidence="8 10" id="KW-0675">Receptor</keyword>
<dbReference type="InterPro" id="IPR000276">
    <property type="entry name" value="GPCR_Rhodpsn"/>
</dbReference>
<dbReference type="GeneTree" id="ENSGT00940000160602"/>
<keyword evidence="11" id="KW-1003">Cell membrane</keyword>
<reference evidence="13 14" key="1">
    <citation type="submission" date="2009-06" db="EMBL/GenBank/DDBJ databases">
        <title>The Genome Sequence of Loxodonta africana (African elephant).</title>
        <authorList>
            <person name="Di Palma F."/>
            <person name="Heiman D."/>
            <person name="Young S."/>
            <person name="Johnson J."/>
            <person name="Lander E.S."/>
            <person name="Lindblad-Toh K."/>
        </authorList>
    </citation>
    <scope>NUCLEOTIDE SEQUENCE [LARGE SCALE GENOMIC DNA]</scope>
    <source>
        <strain evidence="13 14">Isolate ISIS603380</strain>
    </source>
</reference>
<name>G3UFR1_LOXAF</name>
<keyword evidence="9 10" id="KW-0807">Transducer</keyword>
<evidence type="ECO:0000313" key="14">
    <source>
        <dbReference type="Proteomes" id="UP000007646"/>
    </source>
</evidence>
<dbReference type="PRINTS" id="PR00237">
    <property type="entry name" value="GPCRRHODOPSN"/>
</dbReference>
<evidence type="ECO:0000256" key="2">
    <source>
        <dbReference type="ARBA" id="ARBA00010663"/>
    </source>
</evidence>
<evidence type="ECO:0000256" key="8">
    <source>
        <dbReference type="ARBA" id="ARBA00023170"/>
    </source>
</evidence>
<feature type="transmembrane region" description="Helical" evidence="11">
    <location>
        <begin position="26"/>
        <end position="48"/>
    </location>
</feature>
<dbReference type="InParanoid" id="G3UFR1"/>
<keyword evidence="14" id="KW-1185">Reference proteome</keyword>
<evidence type="ECO:0000256" key="4">
    <source>
        <dbReference type="ARBA" id="ARBA00022989"/>
    </source>
</evidence>
<keyword evidence="11" id="KW-0552">Olfaction</keyword>
<accession>G3UFR1</accession>
<evidence type="ECO:0000259" key="12">
    <source>
        <dbReference type="PROSITE" id="PS50262"/>
    </source>
</evidence>
<dbReference type="eggNOG" id="ENOG502TEJD">
    <property type="taxonomic scope" value="Eukaryota"/>
</dbReference>
<protein>
    <recommendedName>
        <fullName evidence="11">Olfactory receptor</fullName>
    </recommendedName>
</protein>
<dbReference type="GO" id="GO:0005886">
    <property type="term" value="C:plasma membrane"/>
    <property type="evidence" value="ECO:0007669"/>
    <property type="project" value="UniProtKB-SubCell"/>
</dbReference>